<evidence type="ECO:0000256" key="1">
    <source>
        <dbReference type="ARBA" id="ARBA00022723"/>
    </source>
</evidence>
<dbReference type="InterPro" id="IPR026607">
    <property type="entry name" value="DMRT"/>
</dbReference>
<dbReference type="GO" id="GO:0005634">
    <property type="term" value="C:nucleus"/>
    <property type="evidence" value="ECO:0007669"/>
    <property type="project" value="UniProtKB-SubCell"/>
</dbReference>
<dbReference type="Gene3D" id="4.10.1040.10">
    <property type="entry name" value="DM DNA-binding domain"/>
    <property type="match status" value="1"/>
</dbReference>
<dbReference type="EMBL" id="KP844901">
    <property type="protein sequence ID" value="AKX39445.1"/>
    <property type="molecule type" value="mRNA"/>
</dbReference>
<keyword evidence="1 5" id="KW-0479">Metal-binding</keyword>
<feature type="compositionally biased region" description="Low complexity" evidence="7">
    <location>
        <begin position="26"/>
        <end position="37"/>
    </location>
</feature>
<dbReference type="GO" id="GO:0000981">
    <property type="term" value="F:DNA-binding transcription factor activity, RNA polymerase II-specific"/>
    <property type="evidence" value="ECO:0007669"/>
    <property type="project" value="TreeGrafter"/>
</dbReference>
<keyword evidence="4 5" id="KW-0539">Nucleus</keyword>
<evidence type="ECO:0000256" key="7">
    <source>
        <dbReference type="SAM" id="MobiDB-lite"/>
    </source>
</evidence>
<dbReference type="SUPFAM" id="SSF82927">
    <property type="entry name" value="Cysteine-rich DNA binding domain, (DM domain)"/>
    <property type="match status" value="1"/>
</dbReference>
<feature type="compositionally biased region" description="Low complexity" evidence="7">
    <location>
        <begin position="131"/>
        <end position="144"/>
    </location>
</feature>
<feature type="domain" description="DM" evidence="8">
    <location>
        <begin position="44"/>
        <end position="91"/>
    </location>
</feature>
<protein>
    <submittedName>
        <fullName evidence="9">Doublesex protein isoform</fullName>
    </submittedName>
</protein>
<feature type="region of interest" description="Disordered" evidence="7">
    <location>
        <begin position="1"/>
        <end position="42"/>
    </location>
</feature>
<feature type="compositionally biased region" description="Polar residues" evidence="7">
    <location>
        <begin position="199"/>
        <end position="209"/>
    </location>
</feature>
<feature type="DNA-binding region" description="DM" evidence="5">
    <location>
        <begin position="44"/>
        <end position="91"/>
    </location>
</feature>
<dbReference type="PANTHER" id="PTHR12322:SF100">
    <property type="entry name" value="PROTEIN DOUBLESEX"/>
    <property type="match status" value="1"/>
</dbReference>
<dbReference type="PROSITE" id="PS40000">
    <property type="entry name" value="DM_1"/>
    <property type="match status" value="1"/>
</dbReference>
<dbReference type="PANTHER" id="PTHR12322">
    <property type="entry name" value="DOUBLESEX AND MAB-3 RELATED TRANSCRIPTION FACTOR DMRT"/>
    <property type="match status" value="1"/>
</dbReference>
<dbReference type="FunFam" id="4.10.1040.10:FF:000001">
    <property type="entry name" value="doublesex- and mab-3-related transcription factor 1"/>
    <property type="match status" value="1"/>
</dbReference>
<sequence>MVSEDSWNSDTMSDTDMHDSKADVCGGASSSSGSSISPRTPPNCARCRNHGLKITLKGHKRYCKFRYCNCEKCRLTADRQRVMALQTALRRAQAQDEQRVLQIHEVPPVVHGPTALLNHHHLHHHHHLNQNHHASAAAAAAAAAAHHHISTAIRSPPHAELGGGSVGSGGGGGGIAGGIGSAITSVPGSAPPTEHHMSTVPTPAQSLEGSSDTSSPSPSSTSGAVLPISVVGRKPSLHPNGVNIPLAQDVFLEHCQKLLEKFRYPWEMMPLMYVILKDAGADIEEASRRIEEAKRIVNQTISLHWMDRQLYYNYYSSAALVNTPPTYFPYPIAIGSNGLLTSHFSHLTASMRPPSPEQPTLSRTPPSPSKPSRPASILSETMSPPAAATSLTPSATAAAAT</sequence>
<feature type="compositionally biased region" description="Low complexity" evidence="7">
    <location>
        <begin position="210"/>
        <end position="222"/>
    </location>
</feature>
<proteinExistence type="evidence at transcript level"/>
<keyword evidence="6" id="KW-0175">Coiled coil</keyword>
<evidence type="ECO:0000256" key="5">
    <source>
        <dbReference type="PROSITE-ProRule" id="PRU00070"/>
    </source>
</evidence>
<dbReference type="GO" id="GO:0000978">
    <property type="term" value="F:RNA polymerase II cis-regulatory region sequence-specific DNA binding"/>
    <property type="evidence" value="ECO:0007669"/>
    <property type="project" value="TreeGrafter"/>
</dbReference>
<feature type="compositionally biased region" description="Low complexity" evidence="7">
    <location>
        <begin position="383"/>
        <end position="401"/>
    </location>
</feature>
<keyword evidence="3 5" id="KW-0238">DNA-binding</keyword>
<name>A0A0K1W3I6_ZEUTA</name>
<feature type="coiled-coil region" evidence="6">
    <location>
        <begin position="276"/>
        <end position="303"/>
    </location>
</feature>
<comment type="subcellular location">
    <subcellularLocation>
        <location evidence="5">Nucleus</location>
    </subcellularLocation>
</comment>
<dbReference type="AlphaFoldDB" id="A0A0K1W3I6"/>
<accession>A0A0K1W3I6</accession>
<dbReference type="SMR" id="A0A0K1W3I6"/>
<organism evidence="9">
    <name type="scientific">Zeugodacus tau</name>
    <name type="common">Fruit fly</name>
    <name type="synonym">Bactrocera tau</name>
    <dbReference type="NCBI Taxonomy" id="137263"/>
    <lineage>
        <taxon>Eukaryota</taxon>
        <taxon>Metazoa</taxon>
        <taxon>Ecdysozoa</taxon>
        <taxon>Arthropoda</taxon>
        <taxon>Hexapoda</taxon>
        <taxon>Insecta</taxon>
        <taxon>Pterygota</taxon>
        <taxon>Neoptera</taxon>
        <taxon>Endopterygota</taxon>
        <taxon>Diptera</taxon>
        <taxon>Brachycera</taxon>
        <taxon>Muscomorpha</taxon>
        <taxon>Tephritoidea</taxon>
        <taxon>Tephritidae</taxon>
        <taxon>Zeugodacus</taxon>
        <taxon>Zeugodacus</taxon>
    </lineage>
</organism>
<evidence type="ECO:0000256" key="2">
    <source>
        <dbReference type="ARBA" id="ARBA00022833"/>
    </source>
</evidence>
<evidence type="ECO:0000256" key="3">
    <source>
        <dbReference type="ARBA" id="ARBA00023125"/>
    </source>
</evidence>
<dbReference type="Pfam" id="PF00751">
    <property type="entry name" value="DM"/>
    <property type="match status" value="1"/>
</dbReference>
<feature type="compositionally biased region" description="Gly residues" evidence="7">
    <location>
        <begin position="161"/>
        <end position="180"/>
    </location>
</feature>
<dbReference type="InterPro" id="IPR036407">
    <property type="entry name" value="DM_DNA-bd_sf"/>
</dbReference>
<dbReference type="Gene3D" id="1.10.8.10">
    <property type="entry name" value="DNA helicase RuvA subunit, C-terminal domain"/>
    <property type="match status" value="1"/>
</dbReference>
<evidence type="ECO:0000256" key="4">
    <source>
        <dbReference type="ARBA" id="ARBA00023242"/>
    </source>
</evidence>
<dbReference type="SMART" id="SM00301">
    <property type="entry name" value="DM"/>
    <property type="match status" value="1"/>
</dbReference>
<feature type="region of interest" description="Disordered" evidence="7">
    <location>
        <begin position="347"/>
        <end position="401"/>
    </location>
</feature>
<evidence type="ECO:0000259" key="8">
    <source>
        <dbReference type="PROSITE" id="PS50809"/>
    </source>
</evidence>
<dbReference type="InterPro" id="IPR001275">
    <property type="entry name" value="DM_DNA-bd"/>
</dbReference>
<dbReference type="PROSITE" id="PS50809">
    <property type="entry name" value="DM_2"/>
    <property type="match status" value="1"/>
</dbReference>
<keyword evidence="2 5" id="KW-0862">Zinc</keyword>
<evidence type="ECO:0000313" key="9">
    <source>
        <dbReference type="EMBL" id="AKX39445.1"/>
    </source>
</evidence>
<feature type="region of interest" description="Disordered" evidence="7">
    <location>
        <begin position="123"/>
        <end position="225"/>
    </location>
</feature>
<dbReference type="InterPro" id="IPR014932">
    <property type="entry name" value="DSX_dimer"/>
</dbReference>
<dbReference type="GO" id="GO:0046872">
    <property type="term" value="F:metal ion binding"/>
    <property type="evidence" value="ECO:0007669"/>
    <property type="project" value="UniProtKB-KW"/>
</dbReference>
<reference evidence="9" key="1">
    <citation type="submission" date="2015-02" db="EMBL/GenBank/DDBJ databases">
        <title>Molecular Characterization of Doublesex Gene of Bactrocera tau.</title>
        <authorList>
            <person name="Thongsaiklaing T."/>
            <person name="Ngernsiri L."/>
        </authorList>
    </citation>
    <scope>NUCLEOTIDE SEQUENCE</scope>
</reference>
<dbReference type="SMART" id="SM01143">
    <property type="entry name" value="DSX_dimer"/>
    <property type="match status" value="1"/>
</dbReference>
<dbReference type="GO" id="GO:0007548">
    <property type="term" value="P:sex differentiation"/>
    <property type="evidence" value="ECO:0007669"/>
    <property type="project" value="TreeGrafter"/>
</dbReference>
<evidence type="ECO:0000256" key="6">
    <source>
        <dbReference type="SAM" id="Coils"/>
    </source>
</evidence>
<dbReference type="Pfam" id="PF08828">
    <property type="entry name" value="DSX_dimer"/>
    <property type="match status" value="1"/>
</dbReference>